<accession>A0ACB9ERG0</accession>
<name>A0ACB9ERG0_9ASTR</name>
<reference evidence="1 2" key="2">
    <citation type="journal article" date="2022" name="Mol. Ecol. Resour.">
        <title>The genomes of chicory, endive, great burdock and yacon provide insights into Asteraceae paleo-polyploidization history and plant inulin production.</title>
        <authorList>
            <person name="Fan W."/>
            <person name="Wang S."/>
            <person name="Wang H."/>
            <person name="Wang A."/>
            <person name="Jiang F."/>
            <person name="Liu H."/>
            <person name="Zhao H."/>
            <person name="Xu D."/>
            <person name="Zhang Y."/>
        </authorList>
    </citation>
    <scope>NUCLEOTIDE SEQUENCE [LARGE SCALE GENOMIC DNA]</scope>
    <source>
        <strain evidence="2">cv. Yunnan</strain>
        <tissue evidence="1">Leaves</tissue>
    </source>
</reference>
<evidence type="ECO:0000313" key="2">
    <source>
        <dbReference type="Proteomes" id="UP001056120"/>
    </source>
</evidence>
<evidence type="ECO:0000313" key="1">
    <source>
        <dbReference type="EMBL" id="KAI3761648.1"/>
    </source>
</evidence>
<protein>
    <submittedName>
        <fullName evidence="1">Uncharacterized protein</fullName>
    </submittedName>
</protein>
<organism evidence="1 2">
    <name type="scientific">Smallanthus sonchifolius</name>
    <dbReference type="NCBI Taxonomy" id="185202"/>
    <lineage>
        <taxon>Eukaryota</taxon>
        <taxon>Viridiplantae</taxon>
        <taxon>Streptophyta</taxon>
        <taxon>Embryophyta</taxon>
        <taxon>Tracheophyta</taxon>
        <taxon>Spermatophyta</taxon>
        <taxon>Magnoliopsida</taxon>
        <taxon>eudicotyledons</taxon>
        <taxon>Gunneridae</taxon>
        <taxon>Pentapetalae</taxon>
        <taxon>asterids</taxon>
        <taxon>campanulids</taxon>
        <taxon>Asterales</taxon>
        <taxon>Asteraceae</taxon>
        <taxon>Asteroideae</taxon>
        <taxon>Heliantheae alliance</taxon>
        <taxon>Millerieae</taxon>
        <taxon>Smallanthus</taxon>
    </lineage>
</organism>
<keyword evidence="2" id="KW-1185">Reference proteome</keyword>
<sequence>MLSSLLTWKPMAMKAGHGKKLLHMPVSIILDLLWSEIAKCLPGRSDNSIKNYWNAYCKESTTLNITSNIPPAAYYKEPCLSIQHQQQQLPAFTTTSTNNQQIILQQDPSPSTNYDFTPFPTDEFLTSPIINSSSINQQHNFQDFDPPSISYDLPPFPESLPSPIANSSLTRTPEIGTNPAYDYCYLFNGGNWIDPSYSYNQVLEQPQYLESGYVYDILGTQDQNHLMGNSSFDHISSDLSNHDMMGSEASNLYTSINNPSEGYSGADMMAQANNNSHGLFNTYGENYSLDPYVPFNYHHHGDN</sequence>
<proteinExistence type="predicted"/>
<gene>
    <name evidence="1" type="ORF">L1987_52069</name>
</gene>
<reference evidence="2" key="1">
    <citation type="journal article" date="2022" name="Mol. Ecol. Resour.">
        <title>The genomes of chicory, endive, great burdock and yacon provide insights into Asteraceae palaeo-polyploidization history and plant inulin production.</title>
        <authorList>
            <person name="Fan W."/>
            <person name="Wang S."/>
            <person name="Wang H."/>
            <person name="Wang A."/>
            <person name="Jiang F."/>
            <person name="Liu H."/>
            <person name="Zhao H."/>
            <person name="Xu D."/>
            <person name="Zhang Y."/>
        </authorList>
    </citation>
    <scope>NUCLEOTIDE SEQUENCE [LARGE SCALE GENOMIC DNA]</scope>
    <source>
        <strain evidence="2">cv. Yunnan</strain>
    </source>
</reference>
<comment type="caution">
    <text evidence="1">The sequence shown here is derived from an EMBL/GenBank/DDBJ whole genome shotgun (WGS) entry which is preliminary data.</text>
</comment>
<dbReference type="EMBL" id="CM042034">
    <property type="protein sequence ID" value="KAI3761648.1"/>
    <property type="molecule type" value="Genomic_DNA"/>
</dbReference>
<dbReference type="Proteomes" id="UP001056120">
    <property type="component" value="Linkage Group LG17"/>
</dbReference>